<dbReference type="Proteomes" id="UP000094527">
    <property type="component" value="Unassembled WGS sequence"/>
</dbReference>
<protein>
    <submittedName>
        <fullName evidence="1">Uncharacterized protein</fullName>
    </submittedName>
</protein>
<evidence type="ECO:0000313" key="2">
    <source>
        <dbReference type="Proteomes" id="UP000094527"/>
    </source>
</evidence>
<keyword evidence="2" id="KW-1185">Reference proteome</keyword>
<dbReference type="AlphaFoldDB" id="A0A1D2M5K5"/>
<organism evidence="1 2">
    <name type="scientific">Orchesella cincta</name>
    <name type="common">Springtail</name>
    <name type="synonym">Podura cincta</name>
    <dbReference type="NCBI Taxonomy" id="48709"/>
    <lineage>
        <taxon>Eukaryota</taxon>
        <taxon>Metazoa</taxon>
        <taxon>Ecdysozoa</taxon>
        <taxon>Arthropoda</taxon>
        <taxon>Hexapoda</taxon>
        <taxon>Collembola</taxon>
        <taxon>Entomobryomorpha</taxon>
        <taxon>Entomobryoidea</taxon>
        <taxon>Orchesellidae</taxon>
        <taxon>Orchesellinae</taxon>
        <taxon>Orchesella</taxon>
    </lineage>
</organism>
<gene>
    <name evidence="1" type="ORF">Ocin01_18490</name>
</gene>
<comment type="caution">
    <text evidence="1">The sequence shown here is derived from an EMBL/GenBank/DDBJ whole genome shotgun (WGS) entry which is preliminary data.</text>
</comment>
<reference evidence="1 2" key="1">
    <citation type="journal article" date="2016" name="Genome Biol. Evol.">
        <title>Gene Family Evolution Reflects Adaptation to Soil Environmental Stressors in the Genome of the Collembolan Orchesella cincta.</title>
        <authorList>
            <person name="Faddeeva-Vakhrusheva A."/>
            <person name="Derks M.F."/>
            <person name="Anvar S.Y."/>
            <person name="Agamennone V."/>
            <person name="Suring W."/>
            <person name="Smit S."/>
            <person name="van Straalen N.M."/>
            <person name="Roelofs D."/>
        </authorList>
    </citation>
    <scope>NUCLEOTIDE SEQUENCE [LARGE SCALE GENOMIC DNA]</scope>
    <source>
        <tissue evidence="1">Mixed pool</tissue>
    </source>
</reference>
<sequence>MTSSADLALSGCFLIPLGQKLRVGQKNSTKSRISPPIHNEELLNAFKRSGGKLSQNELASLAKRTDMTRVE</sequence>
<dbReference type="EMBL" id="LJIJ01003985">
    <property type="protein sequence ID" value="ODM88191.1"/>
    <property type="molecule type" value="Genomic_DNA"/>
</dbReference>
<accession>A0A1D2M5K5</accession>
<evidence type="ECO:0000313" key="1">
    <source>
        <dbReference type="EMBL" id="ODM88191.1"/>
    </source>
</evidence>
<proteinExistence type="predicted"/>
<name>A0A1D2M5K5_ORCCI</name>